<keyword evidence="6" id="KW-1015">Disulfide bond</keyword>
<evidence type="ECO:0000313" key="13">
    <source>
        <dbReference type="EMBL" id="CAF4905346.1"/>
    </source>
</evidence>
<dbReference type="AlphaFoldDB" id="A0A821VED8"/>
<dbReference type="SUPFAM" id="SSF57424">
    <property type="entry name" value="LDL receptor-like module"/>
    <property type="match status" value="1"/>
</dbReference>
<feature type="domain" description="MANSC" evidence="12">
    <location>
        <begin position="35"/>
        <end position="112"/>
    </location>
</feature>
<evidence type="ECO:0000313" key="14">
    <source>
        <dbReference type="Proteomes" id="UP000663880"/>
    </source>
</evidence>
<name>A0A821VED8_9NEOP</name>
<dbReference type="PANTHER" id="PTHR46876">
    <property type="entry name" value="LOW-DENSITY LIPOPROTEIN RECEPTOR-RELATED PROTEIN 11"/>
    <property type="match status" value="1"/>
</dbReference>
<dbReference type="Pfam" id="PF07502">
    <property type="entry name" value="MANEC"/>
    <property type="match status" value="1"/>
</dbReference>
<dbReference type="SMART" id="SM00765">
    <property type="entry name" value="MANEC"/>
    <property type="match status" value="1"/>
</dbReference>
<comment type="caution">
    <text evidence="13">The sequence shown here is derived from an EMBL/GenBank/DDBJ whole genome shotgun (WGS) entry which is preliminary data.</text>
</comment>
<dbReference type="InterPro" id="IPR011106">
    <property type="entry name" value="MANSC_N"/>
</dbReference>
<dbReference type="PROSITE" id="PS01209">
    <property type="entry name" value="LDLRA_1"/>
    <property type="match status" value="1"/>
</dbReference>
<feature type="signal peptide" evidence="11">
    <location>
        <begin position="1"/>
        <end position="21"/>
    </location>
</feature>
<keyword evidence="5 10" id="KW-0472">Membrane</keyword>
<feature type="chain" id="PRO_5032944292" description="MANSC domain-containing protein" evidence="11">
    <location>
        <begin position="22"/>
        <end position="573"/>
    </location>
</feature>
<protein>
    <recommendedName>
        <fullName evidence="12">MANSC domain-containing protein</fullName>
    </recommendedName>
</protein>
<dbReference type="PROSITE" id="PS50986">
    <property type="entry name" value="MANSC"/>
    <property type="match status" value="1"/>
</dbReference>
<evidence type="ECO:0000259" key="12">
    <source>
        <dbReference type="PROSITE" id="PS50986"/>
    </source>
</evidence>
<dbReference type="Proteomes" id="UP000663880">
    <property type="component" value="Unassembled WGS sequence"/>
</dbReference>
<dbReference type="InterPro" id="IPR036055">
    <property type="entry name" value="LDL_receptor-like_sf"/>
</dbReference>
<dbReference type="CDD" id="cd00112">
    <property type="entry name" value="LDLa"/>
    <property type="match status" value="1"/>
</dbReference>
<dbReference type="SMART" id="SM00192">
    <property type="entry name" value="LDLa"/>
    <property type="match status" value="1"/>
</dbReference>
<evidence type="ECO:0000256" key="1">
    <source>
        <dbReference type="ARBA" id="ARBA00004479"/>
    </source>
</evidence>
<evidence type="ECO:0000256" key="10">
    <source>
        <dbReference type="SAM" id="Phobius"/>
    </source>
</evidence>
<keyword evidence="2 10" id="KW-0812">Transmembrane</keyword>
<accession>A0A821VED8</accession>
<evidence type="ECO:0000256" key="11">
    <source>
        <dbReference type="SAM" id="SignalP"/>
    </source>
</evidence>
<feature type="region of interest" description="Disordered" evidence="9">
    <location>
        <begin position="205"/>
        <end position="228"/>
    </location>
</feature>
<dbReference type="EMBL" id="CAJOBZ010000041">
    <property type="protein sequence ID" value="CAF4905346.1"/>
    <property type="molecule type" value="Genomic_DNA"/>
</dbReference>
<feature type="compositionally biased region" description="Pro residues" evidence="9">
    <location>
        <begin position="214"/>
        <end position="228"/>
    </location>
</feature>
<evidence type="ECO:0000256" key="4">
    <source>
        <dbReference type="ARBA" id="ARBA00022989"/>
    </source>
</evidence>
<evidence type="ECO:0000256" key="8">
    <source>
        <dbReference type="PROSITE-ProRule" id="PRU00124"/>
    </source>
</evidence>
<dbReference type="OrthoDB" id="10037294at2759"/>
<dbReference type="Gene3D" id="4.10.400.10">
    <property type="entry name" value="Low-density Lipoprotein Receptor"/>
    <property type="match status" value="1"/>
</dbReference>
<comment type="subcellular location">
    <subcellularLocation>
        <location evidence="1">Membrane</location>
        <topology evidence="1">Single-pass type I membrane protein</topology>
    </subcellularLocation>
</comment>
<evidence type="ECO:0000256" key="7">
    <source>
        <dbReference type="ARBA" id="ARBA00023180"/>
    </source>
</evidence>
<dbReference type="InterPro" id="IPR013980">
    <property type="entry name" value="MANSC_dom"/>
</dbReference>
<comment type="caution">
    <text evidence="8">Lacks conserved residue(s) required for the propagation of feature annotation.</text>
</comment>
<feature type="transmembrane region" description="Helical" evidence="10">
    <location>
        <begin position="524"/>
        <end position="545"/>
    </location>
</feature>
<reference evidence="13" key="1">
    <citation type="submission" date="2021-02" db="EMBL/GenBank/DDBJ databases">
        <authorList>
            <person name="Steward A R."/>
        </authorList>
    </citation>
    <scope>NUCLEOTIDE SEQUENCE</scope>
</reference>
<evidence type="ECO:0000256" key="2">
    <source>
        <dbReference type="ARBA" id="ARBA00022692"/>
    </source>
</evidence>
<evidence type="ECO:0000256" key="6">
    <source>
        <dbReference type="ARBA" id="ARBA00023157"/>
    </source>
</evidence>
<keyword evidence="3 11" id="KW-0732">Signal</keyword>
<proteinExistence type="predicted"/>
<dbReference type="PANTHER" id="PTHR46876:SF1">
    <property type="entry name" value="LOW-DENSITY LIPOPROTEIN RECEPTOR-RELATED PROTEIN 11"/>
    <property type="match status" value="1"/>
</dbReference>
<organism evidence="13 14">
    <name type="scientific">Pieris macdunnoughi</name>
    <dbReference type="NCBI Taxonomy" id="345717"/>
    <lineage>
        <taxon>Eukaryota</taxon>
        <taxon>Metazoa</taxon>
        <taxon>Ecdysozoa</taxon>
        <taxon>Arthropoda</taxon>
        <taxon>Hexapoda</taxon>
        <taxon>Insecta</taxon>
        <taxon>Pterygota</taxon>
        <taxon>Neoptera</taxon>
        <taxon>Endopterygota</taxon>
        <taxon>Lepidoptera</taxon>
        <taxon>Glossata</taxon>
        <taxon>Ditrysia</taxon>
        <taxon>Papilionoidea</taxon>
        <taxon>Pieridae</taxon>
        <taxon>Pierinae</taxon>
        <taxon>Pieris</taxon>
    </lineage>
</organism>
<evidence type="ECO:0000256" key="9">
    <source>
        <dbReference type="SAM" id="MobiDB-lite"/>
    </source>
</evidence>
<dbReference type="PROSITE" id="PS50068">
    <property type="entry name" value="LDLRA_2"/>
    <property type="match status" value="1"/>
</dbReference>
<keyword evidence="4 10" id="KW-1133">Transmembrane helix</keyword>
<feature type="compositionally biased region" description="Pro residues" evidence="9">
    <location>
        <begin position="149"/>
        <end position="166"/>
    </location>
</feature>
<dbReference type="GO" id="GO:0016020">
    <property type="term" value="C:membrane"/>
    <property type="evidence" value="ECO:0007669"/>
    <property type="project" value="UniProtKB-SubCell"/>
</dbReference>
<dbReference type="InterPro" id="IPR023415">
    <property type="entry name" value="LDLR_class-A_CS"/>
</dbReference>
<feature type="region of interest" description="Disordered" evidence="9">
    <location>
        <begin position="134"/>
        <end position="170"/>
    </location>
</feature>
<evidence type="ECO:0000256" key="3">
    <source>
        <dbReference type="ARBA" id="ARBA00022729"/>
    </source>
</evidence>
<keyword evidence="14" id="KW-1185">Reference proteome</keyword>
<keyword evidence="7" id="KW-0325">Glycoprotein</keyword>
<dbReference type="InterPro" id="IPR002172">
    <property type="entry name" value="LDrepeatLR_classA_rpt"/>
</dbReference>
<gene>
    <name evidence="13" type="ORF">PMACD_LOCUS11653</name>
</gene>
<dbReference type="Pfam" id="PF00057">
    <property type="entry name" value="Ldl_recept_a"/>
    <property type="match status" value="1"/>
</dbReference>
<sequence>MVMWFGVFLSLCAWWWAGASARSLDPSACAARFDVQRDKIIRTEESREMGARYLAELDVGARPECLRLCCETDSCDVFVFEEKSPGSCYLFACGPPEDFRCKFTAHGNFSSGVLAISRRLAELQDQERLAPLRHQLADLSRGRSTSTTPTPPLAPHPPPRPTPSHSPPRVAAVSTHCSRYQFACATGGECVAVYNACDGVPQCADGSDEAPELACPPAPGPPVPASTAAPPPTLTQVRLESEIDTGGDLSVAEAAAVAEAAELWPHRLTQAQPQHHYNDAVPGPVTGDAATGPHIFSHTGGLVQQLGEPAAPALSWARHSWPQPHRAEPEWPPQQPAAPPGYWPDTERIWSPHRLPPAPAQRVMEQRDSAIDNTMPELPLIYGGDRGAVLRDSPKKGFELMAAADRVPYTPPPSLPPRAMVPNAVLLPNAPRPQQTIPIEHSPTPLENTTKKKVLKDIQPELDNTIAAPNQNGKLAVLPNEQGRPKQIEQRAPEQHGDIGRVEMGQHEHWASDEHEGLSEHPPAALMLLVLGTLLTAALGALAGCRLRAASRRRRHHKRYALDADYLVNGMYL</sequence>
<evidence type="ECO:0000256" key="5">
    <source>
        <dbReference type="ARBA" id="ARBA00023136"/>
    </source>
</evidence>